<dbReference type="GO" id="GO:0046872">
    <property type="term" value="F:metal ion binding"/>
    <property type="evidence" value="ECO:0007669"/>
    <property type="project" value="UniProtKB-KW"/>
</dbReference>
<evidence type="ECO:0000256" key="7">
    <source>
        <dbReference type="RuleBase" id="RU004466"/>
    </source>
</evidence>
<keyword evidence="4 7" id="KW-0808">Transferase</keyword>
<dbReference type="PROSITE" id="PS00723">
    <property type="entry name" value="POLYPRENYL_SYNTHASE_1"/>
    <property type="match status" value="1"/>
</dbReference>
<protein>
    <submittedName>
        <fullName evidence="8">Polyprenyl synthetase</fullName>
    </submittedName>
</protein>
<organism evidence="8 9">
    <name type="scientific">Nocardia brasiliensis (strain ATCC 700358 / HUJEG-1)</name>
    <dbReference type="NCBI Taxonomy" id="1133849"/>
    <lineage>
        <taxon>Bacteria</taxon>
        <taxon>Bacillati</taxon>
        <taxon>Actinomycetota</taxon>
        <taxon>Actinomycetes</taxon>
        <taxon>Mycobacteriales</taxon>
        <taxon>Nocardiaceae</taxon>
        <taxon>Nocardia</taxon>
    </lineage>
</organism>
<dbReference type="SFLD" id="SFLDS00005">
    <property type="entry name" value="Isoprenoid_Synthase_Type_I"/>
    <property type="match status" value="1"/>
</dbReference>
<sequence length="355" mass="38850">MVDRTLDKFLTDKATIAERQHLPPEMIGALHAFVGSGAKRLRPQLCVLGWLAAAGDPDLPLSVVRCAAAIELCHTAILIHDDIIDHSDTRRGRPTVHRALEQRRPAHSNSAEFGVHAAILLGDLAMVWADELLHHAQLTGTQAETVLPLFDSMRTSVNYGQYLDLLTTNCAEANLQRALEIIEHKTTSYTFEGPLRIGAALAGAPPTVHAALVAYARPLGIAIQLQNDLLDTYGSQDQTIRPSLSDLREGKCTALLAIALTRATPDQRARLQQIVGKPTMDDTDATECKEILDQVSRNEVDEMVRTRWNQAKKALHYSPFPLHVIQTLAHVAEIVALGTINNADTAVRYTTSPQA</sequence>
<dbReference type="STRING" id="1133849.O3I_015970"/>
<name>K0EW84_NOCB7</name>
<dbReference type="PANTHER" id="PTHR12001:SF85">
    <property type="entry name" value="SHORT CHAIN ISOPRENYL DIPHOSPHATE SYNTHASE"/>
    <property type="match status" value="1"/>
</dbReference>
<evidence type="ECO:0000256" key="4">
    <source>
        <dbReference type="ARBA" id="ARBA00022679"/>
    </source>
</evidence>
<comment type="pathway">
    <text evidence="2">Isoprenoid biosynthesis.</text>
</comment>
<comment type="similarity">
    <text evidence="3 7">Belongs to the FPP/GGPP synthase family.</text>
</comment>
<dbReference type="eggNOG" id="COG0142">
    <property type="taxonomic scope" value="Bacteria"/>
</dbReference>
<dbReference type="PANTHER" id="PTHR12001">
    <property type="entry name" value="GERANYLGERANYL PYROPHOSPHATE SYNTHASE"/>
    <property type="match status" value="1"/>
</dbReference>
<dbReference type="Pfam" id="PF00348">
    <property type="entry name" value="polyprenyl_synt"/>
    <property type="match status" value="1"/>
</dbReference>
<keyword evidence="9" id="KW-1185">Reference proteome</keyword>
<evidence type="ECO:0000256" key="6">
    <source>
        <dbReference type="ARBA" id="ARBA00022842"/>
    </source>
</evidence>
<dbReference type="InterPro" id="IPR033749">
    <property type="entry name" value="Polyprenyl_synt_CS"/>
</dbReference>
<dbReference type="GO" id="GO:0004659">
    <property type="term" value="F:prenyltransferase activity"/>
    <property type="evidence" value="ECO:0007669"/>
    <property type="project" value="InterPro"/>
</dbReference>
<dbReference type="CDD" id="cd00685">
    <property type="entry name" value="Trans_IPPS_HT"/>
    <property type="match status" value="1"/>
</dbReference>
<dbReference type="Proteomes" id="UP000006304">
    <property type="component" value="Chromosome"/>
</dbReference>
<reference evidence="8 9" key="1">
    <citation type="journal article" date="2012" name="J. Bacteriol.">
        <title>Complete genome sequence of Nocardia brasiliensis HUJEG-1.</title>
        <authorList>
            <person name="Vera-Cabrera L."/>
            <person name="Ortiz-Lopez R."/>
            <person name="Elizondo-Gonzalez R."/>
            <person name="Perez-Maya A.A."/>
            <person name="Ocampo-Candiani J."/>
        </authorList>
    </citation>
    <scope>NUCLEOTIDE SEQUENCE [LARGE SCALE GENOMIC DNA]</scope>
    <source>
        <strain evidence="9">ATCC 700358</strain>
    </source>
</reference>
<gene>
    <name evidence="8" type="ORF">O3I_015970</name>
</gene>
<evidence type="ECO:0000256" key="5">
    <source>
        <dbReference type="ARBA" id="ARBA00022723"/>
    </source>
</evidence>
<evidence type="ECO:0000313" key="9">
    <source>
        <dbReference type="Proteomes" id="UP000006304"/>
    </source>
</evidence>
<accession>K0EW84</accession>
<dbReference type="SUPFAM" id="SSF48576">
    <property type="entry name" value="Terpenoid synthases"/>
    <property type="match status" value="1"/>
</dbReference>
<comment type="cofactor">
    <cofactor evidence="1">
        <name>Mg(2+)</name>
        <dbReference type="ChEBI" id="CHEBI:18420"/>
    </cofactor>
</comment>
<dbReference type="GO" id="GO:0008299">
    <property type="term" value="P:isoprenoid biosynthetic process"/>
    <property type="evidence" value="ECO:0007669"/>
    <property type="project" value="InterPro"/>
</dbReference>
<dbReference type="AlphaFoldDB" id="K0EW84"/>
<proteinExistence type="inferred from homology"/>
<evidence type="ECO:0000256" key="1">
    <source>
        <dbReference type="ARBA" id="ARBA00001946"/>
    </source>
</evidence>
<keyword evidence="5" id="KW-0479">Metal-binding</keyword>
<dbReference type="EMBL" id="CP003876">
    <property type="protein sequence ID" value="AFU01155.1"/>
    <property type="molecule type" value="Genomic_DNA"/>
</dbReference>
<keyword evidence="6" id="KW-0460">Magnesium</keyword>
<dbReference type="InterPro" id="IPR008949">
    <property type="entry name" value="Isoprenoid_synthase_dom_sf"/>
</dbReference>
<evidence type="ECO:0000313" key="8">
    <source>
        <dbReference type="EMBL" id="AFU01155.1"/>
    </source>
</evidence>
<dbReference type="Gene3D" id="1.10.600.10">
    <property type="entry name" value="Farnesyl Diphosphate Synthase"/>
    <property type="match status" value="1"/>
</dbReference>
<evidence type="ECO:0000256" key="3">
    <source>
        <dbReference type="ARBA" id="ARBA00006706"/>
    </source>
</evidence>
<evidence type="ECO:0000256" key="2">
    <source>
        <dbReference type="ARBA" id="ARBA00005128"/>
    </source>
</evidence>
<dbReference type="HOGENOM" id="CLU_014015_2_1_11"/>
<dbReference type="InterPro" id="IPR000092">
    <property type="entry name" value="Polyprenyl_synt"/>
</dbReference>
<dbReference type="KEGG" id="nbr:O3I_015970"/>